<evidence type="ECO:0000256" key="9">
    <source>
        <dbReference type="ARBA" id="ARBA00022989"/>
    </source>
</evidence>
<feature type="transmembrane region" description="Helical" evidence="14">
    <location>
        <begin position="6"/>
        <end position="26"/>
    </location>
</feature>
<evidence type="ECO:0000256" key="11">
    <source>
        <dbReference type="ARBA" id="ARBA00023004"/>
    </source>
</evidence>
<dbReference type="EMBL" id="AFHG01000058">
    <property type="protein sequence ID" value="EGK70161.1"/>
    <property type="molecule type" value="Genomic_DNA"/>
</dbReference>
<dbReference type="STRING" id="1000565.METUNv1_03548"/>
<evidence type="ECO:0000256" key="8">
    <source>
        <dbReference type="ARBA" id="ARBA00022723"/>
    </source>
</evidence>
<evidence type="ECO:0000256" key="14">
    <source>
        <dbReference type="HAMAP-Rule" id="MF_02239"/>
    </source>
</evidence>
<feature type="transmembrane region" description="Helical" evidence="14">
    <location>
        <begin position="80"/>
        <end position="100"/>
    </location>
</feature>
<dbReference type="PANTHER" id="PTHR40255:SF1">
    <property type="entry name" value="PROTOPORPHYRINOGEN IX OXIDASE"/>
    <property type="match status" value="1"/>
</dbReference>
<keyword evidence="9 14" id="KW-1133">Transmembrane helix</keyword>
<comment type="similarity">
    <text evidence="3 14 15">Belongs to the HemJ family.</text>
</comment>
<dbReference type="EC" id="1.3.99.-" evidence="14 15"/>
<evidence type="ECO:0000256" key="1">
    <source>
        <dbReference type="ARBA" id="ARBA00004651"/>
    </source>
</evidence>
<dbReference type="RefSeq" id="WP_008064040.1">
    <property type="nucleotide sequence ID" value="NZ_AFHG01000058.1"/>
</dbReference>
<dbReference type="UniPathway" id="UPA00251">
    <property type="reaction ID" value="UER00324"/>
</dbReference>
<comment type="caution">
    <text evidence="16">The sequence shown here is derived from an EMBL/GenBank/DDBJ whole genome shotgun (WGS) entry which is preliminary data.</text>
</comment>
<evidence type="ECO:0000256" key="6">
    <source>
        <dbReference type="ARBA" id="ARBA00022617"/>
    </source>
</evidence>
<evidence type="ECO:0000256" key="3">
    <source>
        <dbReference type="ARBA" id="ARBA00006501"/>
    </source>
</evidence>
<dbReference type="GO" id="GO:0005886">
    <property type="term" value="C:plasma membrane"/>
    <property type="evidence" value="ECO:0007669"/>
    <property type="project" value="UniProtKB-SubCell"/>
</dbReference>
<gene>
    <name evidence="16" type="ORF">METUNv1_03548</name>
</gene>
<dbReference type="PANTHER" id="PTHR40255">
    <property type="entry name" value="UPF0093 MEMBRANE PROTEIN SLR1790"/>
    <property type="match status" value="1"/>
</dbReference>
<proteinExistence type="inferred from homology"/>
<comment type="pathway">
    <text evidence="2 14 15">Porphyrin-containing compound metabolism; protoporphyrin-IX biosynthesis; protoporphyrin-IX from protoporphyrinogen-IX: step 1/1.</text>
</comment>
<sequence length="142" mass="16321">MQSSYLWAKALHIVFVTSWFAGLFYLPRIYVNLAMLGPEEVAVRDRLLLMARKLLRFMGPLSGLAVGFGLWLWLGEGISGGWMHAKLTLVLLLIGYHHYCARLLRDFEAGRNTRSHVWYRWFNEAPVLALFAVVILVVLKPF</sequence>
<comment type="cofactor">
    <cofactor evidence="14 15">
        <name>heme b</name>
        <dbReference type="ChEBI" id="CHEBI:60344"/>
    </cofactor>
    <text evidence="14 15">Binds 1 heme b (iron(II)-protoporphyrin IX) group per subunit.</text>
</comment>
<feature type="binding site" description="axial binding residue" evidence="14">
    <location>
        <position position="12"/>
    </location>
    <ligand>
        <name>heme</name>
        <dbReference type="ChEBI" id="CHEBI:30413"/>
    </ligand>
    <ligandPart>
        <name>Fe</name>
        <dbReference type="ChEBI" id="CHEBI:18248"/>
    </ligandPart>
</feature>
<evidence type="ECO:0000256" key="2">
    <source>
        <dbReference type="ARBA" id="ARBA00005073"/>
    </source>
</evidence>
<keyword evidence="8 14" id="KW-0479">Metal-binding</keyword>
<accession>F5RGV7</accession>
<dbReference type="PIRSF" id="PIRSF004638">
    <property type="entry name" value="UCP004638"/>
    <property type="match status" value="1"/>
</dbReference>
<evidence type="ECO:0000256" key="5">
    <source>
        <dbReference type="ARBA" id="ARBA00022475"/>
    </source>
</evidence>
<dbReference type="Proteomes" id="UP000005019">
    <property type="component" value="Unassembled WGS sequence"/>
</dbReference>
<keyword evidence="10 14" id="KW-0560">Oxidoreductase</keyword>
<evidence type="ECO:0000256" key="13">
    <source>
        <dbReference type="ARBA" id="ARBA00048390"/>
    </source>
</evidence>
<comment type="subcellular location">
    <subcellularLocation>
        <location evidence="1 14">Cell membrane</location>
        <topology evidence="1 14">Multi-pass membrane protein</topology>
    </subcellularLocation>
</comment>
<keyword evidence="11 14" id="KW-0408">Iron</keyword>
<feature type="transmembrane region" description="Helical" evidence="14">
    <location>
        <begin position="121"/>
        <end position="139"/>
    </location>
</feature>
<feature type="binding site" description="axial binding residue" evidence="14">
    <location>
        <position position="86"/>
    </location>
    <ligand>
        <name>heme</name>
        <dbReference type="ChEBI" id="CHEBI:30413"/>
    </ligand>
    <ligandPart>
        <name>Fe</name>
        <dbReference type="ChEBI" id="CHEBI:18248"/>
    </ligandPart>
</feature>
<evidence type="ECO:0000313" key="17">
    <source>
        <dbReference type="Proteomes" id="UP000005019"/>
    </source>
</evidence>
<name>F5RGV7_METUF</name>
<dbReference type="InterPro" id="IPR005265">
    <property type="entry name" value="HemJ-like"/>
</dbReference>
<evidence type="ECO:0000256" key="4">
    <source>
        <dbReference type="ARBA" id="ARBA00017504"/>
    </source>
</evidence>
<reference evidence="16 17" key="1">
    <citation type="journal article" date="2011" name="J. Bacteriol.">
        <title>Genome sequence of Methyloversatilis universalis FAM5T, a methylotrophic representative of the order Rhodocyclales.</title>
        <authorList>
            <person name="Kittichotirat W."/>
            <person name="Good N.M."/>
            <person name="Hall R."/>
            <person name="Bringel F."/>
            <person name="Lajus A."/>
            <person name="Medigue C."/>
            <person name="Smalley N.E."/>
            <person name="Beck D."/>
            <person name="Bumgarner R."/>
            <person name="Vuilleumier S."/>
            <person name="Kalyuzhnaya M.G."/>
        </authorList>
    </citation>
    <scope>NUCLEOTIDE SEQUENCE [LARGE SCALE GENOMIC DNA]</scope>
    <source>
        <strain evidence="17">ATCC BAA-1314 / JCM 13912 / FAM5</strain>
    </source>
</reference>
<comment type="function">
    <text evidence="14 15">Catalyzes the oxidation of protoporphyrinogen IX to protoporphyrin IX.</text>
</comment>
<comment type="subunit">
    <text evidence="14">Homodimer.</text>
</comment>
<comment type="catalytic activity">
    <reaction evidence="13 14 15">
        <text>protoporphyrinogen IX + 3 A = protoporphyrin IX + 3 AH2</text>
        <dbReference type="Rhea" id="RHEA:62000"/>
        <dbReference type="ChEBI" id="CHEBI:13193"/>
        <dbReference type="ChEBI" id="CHEBI:17499"/>
        <dbReference type="ChEBI" id="CHEBI:57306"/>
        <dbReference type="ChEBI" id="CHEBI:57307"/>
    </reaction>
</comment>
<dbReference type="Pfam" id="PF03653">
    <property type="entry name" value="UPF0093"/>
    <property type="match status" value="1"/>
</dbReference>
<keyword evidence="17" id="KW-1185">Reference proteome</keyword>
<dbReference type="OrthoDB" id="9800824at2"/>
<evidence type="ECO:0000256" key="7">
    <source>
        <dbReference type="ARBA" id="ARBA00022692"/>
    </source>
</evidence>
<evidence type="ECO:0000256" key="10">
    <source>
        <dbReference type="ARBA" id="ARBA00023002"/>
    </source>
</evidence>
<keyword evidence="5 14" id="KW-1003">Cell membrane</keyword>
<keyword evidence="12 14" id="KW-0472">Membrane</keyword>
<keyword evidence="6 14" id="KW-0349">Heme</keyword>
<organism evidence="16 17">
    <name type="scientific">Methyloversatilis universalis (strain ATCC BAA-1314 / DSM 25237 / JCM 13912 / CCUG 52030 / FAM5)</name>
    <dbReference type="NCBI Taxonomy" id="1000565"/>
    <lineage>
        <taxon>Bacteria</taxon>
        <taxon>Pseudomonadati</taxon>
        <taxon>Pseudomonadota</taxon>
        <taxon>Betaproteobacteria</taxon>
        <taxon>Nitrosomonadales</taxon>
        <taxon>Sterolibacteriaceae</taxon>
        <taxon>Methyloversatilis</taxon>
    </lineage>
</organism>
<dbReference type="eggNOG" id="COG1981">
    <property type="taxonomic scope" value="Bacteria"/>
</dbReference>
<dbReference type="GO" id="GO:0006782">
    <property type="term" value="P:protoporphyrinogen IX biosynthetic process"/>
    <property type="evidence" value="ECO:0007669"/>
    <property type="project" value="UniProtKB-UniRule"/>
</dbReference>
<evidence type="ECO:0000256" key="15">
    <source>
        <dbReference type="PIRNR" id="PIRNR004638"/>
    </source>
</evidence>
<evidence type="ECO:0000256" key="12">
    <source>
        <dbReference type="ARBA" id="ARBA00023136"/>
    </source>
</evidence>
<feature type="transmembrane region" description="Helical" evidence="14">
    <location>
        <begin position="54"/>
        <end position="74"/>
    </location>
</feature>
<dbReference type="GO" id="GO:0046872">
    <property type="term" value="F:metal ion binding"/>
    <property type="evidence" value="ECO:0007669"/>
    <property type="project" value="UniProtKB-UniRule"/>
</dbReference>
<dbReference type="HAMAP" id="MF_02239">
    <property type="entry name" value="HemJ"/>
    <property type="match status" value="1"/>
</dbReference>
<dbReference type="AlphaFoldDB" id="F5RGV7"/>
<protein>
    <recommendedName>
        <fullName evidence="4 14">Protoporphyrinogen IX oxidase</fullName>
        <shortName evidence="14">PPO</shortName>
        <ecNumber evidence="14 15">1.3.99.-</ecNumber>
    </recommendedName>
</protein>
<evidence type="ECO:0000313" key="16">
    <source>
        <dbReference type="EMBL" id="EGK70161.1"/>
    </source>
</evidence>
<keyword evidence="7 14" id="KW-0812">Transmembrane</keyword>
<dbReference type="GO" id="GO:0070818">
    <property type="term" value="F:protoporphyrinogen oxidase activity"/>
    <property type="evidence" value="ECO:0007669"/>
    <property type="project" value="UniProtKB-UniRule"/>
</dbReference>